<comment type="caution">
    <text evidence="2">The sequence shown here is derived from an EMBL/GenBank/DDBJ whole genome shotgun (WGS) entry which is preliminary data.</text>
</comment>
<feature type="transmembrane region" description="Helical" evidence="1">
    <location>
        <begin position="44"/>
        <end position="64"/>
    </location>
</feature>
<evidence type="ECO:0000313" key="3">
    <source>
        <dbReference type="Proteomes" id="UP001144036"/>
    </source>
</evidence>
<dbReference type="RefSeq" id="WP_270155589.1">
    <property type="nucleotide sequence ID" value="NZ_JAPNNL010000050.1"/>
</dbReference>
<keyword evidence="1" id="KW-0472">Membrane</keyword>
<gene>
    <name evidence="2" type="ORF">OUY22_15175</name>
</gene>
<organism evidence="2 3">
    <name type="scientific">Nonomuraea corallina</name>
    <dbReference type="NCBI Taxonomy" id="2989783"/>
    <lineage>
        <taxon>Bacteria</taxon>
        <taxon>Bacillati</taxon>
        <taxon>Actinomycetota</taxon>
        <taxon>Actinomycetes</taxon>
        <taxon>Streptosporangiales</taxon>
        <taxon>Streptosporangiaceae</taxon>
        <taxon>Nonomuraea</taxon>
    </lineage>
</organism>
<name>A0ABT4SC93_9ACTN</name>
<keyword evidence="1" id="KW-0812">Transmembrane</keyword>
<feature type="transmembrane region" description="Helical" evidence="1">
    <location>
        <begin position="107"/>
        <end position="128"/>
    </location>
</feature>
<dbReference type="Proteomes" id="UP001144036">
    <property type="component" value="Unassembled WGS sequence"/>
</dbReference>
<protein>
    <submittedName>
        <fullName evidence="2">Uncharacterized protein</fullName>
    </submittedName>
</protein>
<evidence type="ECO:0000256" key="1">
    <source>
        <dbReference type="SAM" id="Phobius"/>
    </source>
</evidence>
<keyword evidence="1" id="KW-1133">Transmembrane helix</keyword>
<reference evidence="2" key="1">
    <citation type="submission" date="2022-11" db="EMBL/GenBank/DDBJ databases">
        <title>Nonomuraea corallina sp. nov., a new species of the genus Nonomuraea isolated from sea side sediment in Thai sea.</title>
        <authorList>
            <person name="Ngamcharungchit C."/>
            <person name="Matsumoto A."/>
            <person name="Suriyachadkun C."/>
            <person name="Panbangred W."/>
            <person name="Inahashi Y."/>
            <person name="Intra B."/>
        </authorList>
    </citation>
    <scope>NUCLEOTIDE SEQUENCE</scope>
    <source>
        <strain evidence="2">MCN248</strain>
    </source>
</reference>
<feature type="transmembrane region" description="Helical" evidence="1">
    <location>
        <begin position="76"/>
        <end position="95"/>
    </location>
</feature>
<feature type="transmembrane region" description="Helical" evidence="1">
    <location>
        <begin position="12"/>
        <end position="38"/>
    </location>
</feature>
<accession>A0ABT4SC93</accession>
<dbReference type="EMBL" id="JAPNNL010000050">
    <property type="protein sequence ID" value="MDA0634765.1"/>
    <property type="molecule type" value="Genomic_DNA"/>
</dbReference>
<proteinExistence type="predicted"/>
<keyword evidence="3" id="KW-1185">Reference proteome</keyword>
<evidence type="ECO:0000313" key="2">
    <source>
        <dbReference type="EMBL" id="MDA0634765.1"/>
    </source>
</evidence>
<sequence>MTDGSLSRWPLTVLAVYLLLALQLLWGVIATILGVVLAVAALSLASWGALLLSATHTGLTGWILARFPRRERRLRWGTAALQAAWVAVSLVYVGIGPGFGARSLLTPSLIIPSLVIALLLTPAAARWFDR</sequence>